<gene>
    <name evidence="1" type="ORF">Vadar_002684</name>
</gene>
<dbReference type="EMBL" id="CM037162">
    <property type="protein sequence ID" value="KAH7862302.1"/>
    <property type="molecule type" value="Genomic_DNA"/>
</dbReference>
<reference evidence="1 2" key="1">
    <citation type="journal article" date="2021" name="Hortic Res">
        <title>High-quality reference genome and annotation aids understanding of berry development for evergreen blueberry (Vaccinium darrowii).</title>
        <authorList>
            <person name="Yu J."/>
            <person name="Hulse-Kemp A.M."/>
            <person name="Babiker E."/>
            <person name="Staton M."/>
        </authorList>
    </citation>
    <scope>NUCLEOTIDE SEQUENCE [LARGE SCALE GENOMIC DNA]</scope>
    <source>
        <strain evidence="2">cv. NJ 8807/NJ 8810</strain>
        <tissue evidence="1">Young leaf</tissue>
    </source>
</reference>
<accession>A0ACB7ZB94</accession>
<keyword evidence="2" id="KW-1185">Reference proteome</keyword>
<proteinExistence type="predicted"/>
<comment type="caution">
    <text evidence="1">The sequence shown here is derived from an EMBL/GenBank/DDBJ whole genome shotgun (WGS) entry which is preliminary data.</text>
</comment>
<dbReference type="Proteomes" id="UP000828048">
    <property type="component" value="Chromosome 12"/>
</dbReference>
<name>A0ACB7ZB94_9ERIC</name>
<evidence type="ECO:0000313" key="1">
    <source>
        <dbReference type="EMBL" id="KAH7862302.1"/>
    </source>
</evidence>
<organism evidence="1 2">
    <name type="scientific">Vaccinium darrowii</name>
    <dbReference type="NCBI Taxonomy" id="229202"/>
    <lineage>
        <taxon>Eukaryota</taxon>
        <taxon>Viridiplantae</taxon>
        <taxon>Streptophyta</taxon>
        <taxon>Embryophyta</taxon>
        <taxon>Tracheophyta</taxon>
        <taxon>Spermatophyta</taxon>
        <taxon>Magnoliopsida</taxon>
        <taxon>eudicotyledons</taxon>
        <taxon>Gunneridae</taxon>
        <taxon>Pentapetalae</taxon>
        <taxon>asterids</taxon>
        <taxon>Ericales</taxon>
        <taxon>Ericaceae</taxon>
        <taxon>Vaccinioideae</taxon>
        <taxon>Vaccinieae</taxon>
        <taxon>Vaccinium</taxon>
    </lineage>
</organism>
<evidence type="ECO:0000313" key="2">
    <source>
        <dbReference type="Proteomes" id="UP000828048"/>
    </source>
</evidence>
<protein>
    <submittedName>
        <fullName evidence="1">Uncharacterized protein</fullName>
    </submittedName>
</protein>
<sequence length="118" mass="11743">MKSSTQAVPLLAILMLVLLVSPPSVAALTCGDVVRDIGPCLNYLKSGSGTPPPPCCTGAKTLASAASSTADKQTACGCLKTASKSMNVNPATAKALPGNCGISLGFAIDPNMDCSTIS</sequence>